<accession>A0A5C3P433</accession>
<name>A0A5C3P433_9APHY</name>
<dbReference type="EMBL" id="ML211331">
    <property type="protein sequence ID" value="TFK84231.1"/>
    <property type="molecule type" value="Genomic_DNA"/>
</dbReference>
<dbReference type="InterPro" id="IPR041078">
    <property type="entry name" value="Plavaka"/>
</dbReference>
<evidence type="ECO:0000313" key="1">
    <source>
        <dbReference type="EMBL" id="TFK84231.1"/>
    </source>
</evidence>
<dbReference type="Pfam" id="PF18759">
    <property type="entry name" value="Plavaka"/>
    <property type="match status" value="1"/>
</dbReference>
<organism evidence="1 2">
    <name type="scientific">Polyporus arcularius HHB13444</name>
    <dbReference type="NCBI Taxonomy" id="1314778"/>
    <lineage>
        <taxon>Eukaryota</taxon>
        <taxon>Fungi</taxon>
        <taxon>Dikarya</taxon>
        <taxon>Basidiomycota</taxon>
        <taxon>Agaricomycotina</taxon>
        <taxon>Agaricomycetes</taxon>
        <taxon>Polyporales</taxon>
        <taxon>Polyporaceae</taxon>
        <taxon>Polyporus</taxon>
    </lineage>
</organism>
<proteinExistence type="predicted"/>
<dbReference type="InParanoid" id="A0A5C3P433"/>
<feature type="non-terminal residue" evidence="1">
    <location>
        <position position="290"/>
    </location>
</feature>
<evidence type="ECO:0000313" key="2">
    <source>
        <dbReference type="Proteomes" id="UP000308197"/>
    </source>
</evidence>
<protein>
    <submittedName>
        <fullName evidence="1">Uncharacterized protein</fullName>
    </submittedName>
</protein>
<reference evidence="1 2" key="1">
    <citation type="journal article" date="2019" name="Nat. Ecol. Evol.">
        <title>Megaphylogeny resolves global patterns of mushroom evolution.</title>
        <authorList>
            <person name="Varga T."/>
            <person name="Krizsan K."/>
            <person name="Foldi C."/>
            <person name="Dima B."/>
            <person name="Sanchez-Garcia M."/>
            <person name="Sanchez-Ramirez S."/>
            <person name="Szollosi G.J."/>
            <person name="Szarkandi J.G."/>
            <person name="Papp V."/>
            <person name="Albert L."/>
            <person name="Andreopoulos W."/>
            <person name="Angelini C."/>
            <person name="Antonin V."/>
            <person name="Barry K.W."/>
            <person name="Bougher N.L."/>
            <person name="Buchanan P."/>
            <person name="Buyck B."/>
            <person name="Bense V."/>
            <person name="Catcheside P."/>
            <person name="Chovatia M."/>
            <person name="Cooper J."/>
            <person name="Damon W."/>
            <person name="Desjardin D."/>
            <person name="Finy P."/>
            <person name="Geml J."/>
            <person name="Haridas S."/>
            <person name="Hughes K."/>
            <person name="Justo A."/>
            <person name="Karasinski D."/>
            <person name="Kautmanova I."/>
            <person name="Kiss B."/>
            <person name="Kocsube S."/>
            <person name="Kotiranta H."/>
            <person name="LaButti K.M."/>
            <person name="Lechner B.E."/>
            <person name="Liimatainen K."/>
            <person name="Lipzen A."/>
            <person name="Lukacs Z."/>
            <person name="Mihaltcheva S."/>
            <person name="Morgado L.N."/>
            <person name="Niskanen T."/>
            <person name="Noordeloos M.E."/>
            <person name="Ohm R.A."/>
            <person name="Ortiz-Santana B."/>
            <person name="Ovrebo C."/>
            <person name="Racz N."/>
            <person name="Riley R."/>
            <person name="Savchenko A."/>
            <person name="Shiryaev A."/>
            <person name="Soop K."/>
            <person name="Spirin V."/>
            <person name="Szebenyi C."/>
            <person name="Tomsovsky M."/>
            <person name="Tulloss R.E."/>
            <person name="Uehling J."/>
            <person name="Grigoriev I.V."/>
            <person name="Vagvolgyi C."/>
            <person name="Papp T."/>
            <person name="Martin F.M."/>
            <person name="Miettinen O."/>
            <person name="Hibbett D.S."/>
            <person name="Nagy L.G."/>
        </authorList>
    </citation>
    <scope>NUCLEOTIDE SEQUENCE [LARGE SCALE GENOMIC DNA]</scope>
    <source>
        <strain evidence="1 2">HHB13444</strain>
    </source>
</reference>
<keyword evidence="2" id="KW-1185">Reference proteome</keyword>
<gene>
    <name evidence="1" type="ORF">K466DRAFT_472786</name>
</gene>
<dbReference type="Proteomes" id="UP000308197">
    <property type="component" value="Unassembled WGS sequence"/>
</dbReference>
<dbReference type="STRING" id="1314778.A0A5C3P433"/>
<dbReference type="AlphaFoldDB" id="A0A5C3P433"/>
<sequence>MGDFDDLLHVLISPGFDISHLENFSAKKAEKILDSFEDADGVFSANDGWMRSDVFVSLPKTHSAHKTESSAPQLAIPGVVHRSLLELCKGVVTDKTTRHTNNYHWRPHQLWWYPPDAPEESSHPVRVYTDCYNSEAMLEEDKKLRMQARNPADDPAMDYCILPLLIWSDATHLSDFGHASLWPIYVYLGNLSKYVRGRPTEFAAQHLAYIPDLPDSFKHEYMRAFDTHRPPSDEAIKFCRRELYTQIWNLLLDDDFMRAYEHGFVVKCGDGVVRRLFPRVFTYSADYPEK</sequence>